<protein>
    <recommendedName>
        <fullName evidence="9">Meiotically up-regulated gene 154 protein</fullName>
    </recommendedName>
</protein>
<dbReference type="GO" id="GO:0043007">
    <property type="term" value="P:maintenance of rDNA"/>
    <property type="evidence" value="ECO:0007669"/>
    <property type="project" value="TreeGrafter"/>
</dbReference>
<keyword evidence="2 6" id="KW-0812">Transmembrane</keyword>
<dbReference type="PANTHER" id="PTHR28293">
    <property type="entry name" value="NUCLEAR RIM PROTEIN 1"/>
    <property type="match status" value="1"/>
</dbReference>
<dbReference type="Proteomes" id="UP000028045">
    <property type="component" value="Unassembled WGS sequence"/>
</dbReference>
<dbReference type="Pfam" id="PF10332">
    <property type="entry name" value="DUF2418"/>
    <property type="match status" value="1"/>
</dbReference>
<dbReference type="OrthoDB" id="3363151at2759"/>
<feature type="region of interest" description="Disordered" evidence="5">
    <location>
        <begin position="296"/>
        <end position="459"/>
    </location>
</feature>
<evidence type="ECO:0000313" key="8">
    <source>
        <dbReference type="Proteomes" id="UP000028045"/>
    </source>
</evidence>
<feature type="compositionally biased region" description="Basic and acidic residues" evidence="5">
    <location>
        <begin position="446"/>
        <end position="459"/>
    </location>
</feature>
<accession>A0A084B0A3</accession>
<evidence type="ECO:0000256" key="5">
    <source>
        <dbReference type="SAM" id="MobiDB-lite"/>
    </source>
</evidence>
<evidence type="ECO:0008006" key="9">
    <source>
        <dbReference type="Google" id="ProtNLM"/>
    </source>
</evidence>
<keyword evidence="4 6" id="KW-0472">Membrane</keyword>
<name>A0A084B0A3_STACB</name>
<comment type="subcellular location">
    <subcellularLocation>
        <location evidence="1">Endomembrane system</location>
        <topology evidence="1">Multi-pass membrane protein</topology>
    </subcellularLocation>
</comment>
<sequence length="459" mass="51338">MPRLVRRASLYERLTTQLNPRDFALWLSEEIETRELDSKEIGTYLGLGFNFLLLLARANSGAVTSNDDVFSDVDSSSWLFYFVHPLVWVLVSVSLLNAFYTFTRTRSYRLFQADVEKPPATPSARRVKVQSTPVSSSPLRLVGQLLGSESAESRAHPDKTRDVWELSVWDPLPVSLQLFQLFSPGHVLVYLLFLPLAPLDPRPSVTVFCTLVMQGLLSGQLLLLSSRFAQQAKDTAIVQKEVMREYDTKFVRPRLQPVVRDVGTQMMENRPIHARDIVQVFTPTTQIRHSFQTHPNPNYIDHVDPDHQTTAQASQKRPNLFTTPSAGRYAESTPSSLVQRGSVLRQSLPASSTPAPASPSSSVATGSTLNFGGSMGVHTHSKSPLKKATSYGDMGVQASSPRNSREMAAYEQERWARQNSPTKESHLRHSLGPGISHTTHAQGQESRFKAPKERYPSRW</sequence>
<reference evidence="7 8" key="1">
    <citation type="journal article" date="2014" name="BMC Genomics">
        <title>Comparative genome sequencing reveals chemotype-specific gene clusters in the toxigenic black mold Stachybotrys.</title>
        <authorList>
            <person name="Semeiks J."/>
            <person name="Borek D."/>
            <person name="Otwinowski Z."/>
            <person name="Grishin N.V."/>
        </authorList>
    </citation>
    <scope>NUCLEOTIDE SEQUENCE [LARGE SCALE GENOMIC DNA]</scope>
    <source>
        <strain evidence="8">CBS 109288 / IBT 7711</strain>
    </source>
</reference>
<evidence type="ECO:0000256" key="6">
    <source>
        <dbReference type="SAM" id="Phobius"/>
    </source>
</evidence>
<evidence type="ECO:0000256" key="2">
    <source>
        <dbReference type="ARBA" id="ARBA00022692"/>
    </source>
</evidence>
<feature type="compositionally biased region" description="Polar residues" evidence="5">
    <location>
        <begin position="436"/>
        <end position="445"/>
    </location>
</feature>
<gene>
    <name evidence="7" type="ORF">S7711_00819</name>
</gene>
<dbReference type="EMBL" id="KL648402">
    <property type="protein sequence ID" value="KEY70982.1"/>
    <property type="molecule type" value="Genomic_DNA"/>
</dbReference>
<dbReference type="GO" id="GO:0012505">
    <property type="term" value="C:endomembrane system"/>
    <property type="evidence" value="ECO:0007669"/>
    <property type="project" value="UniProtKB-SubCell"/>
</dbReference>
<evidence type="ECO:0000256" key="3">
    <source>
        <dbReference type="ARBA" id="ARBA00022989"/>
    </source>
</evidence>
<feature type="transmembrane region" description="Helical" evidence="6">
    <location>
        <begin position="78"/>
        <end position="100"/>
    </location>
</feature>
<evidence type="ECO:0000256" key="4">
    <source>
        <dbReference type="ARBA" id="ARBA00023136"/>
    </source>
</evidence>
<organism evidence="7 8">
    <name type="scientific">Stachybotrys chartarum (strain CBS 109288 / IBT 7711)</name>
    <name type="common">Toxic black mold</name>
    <name type="synonym">Stilbospora chartarum</name>
    <dbReference type="NCBI Taxonomy" id="1280523"/>
    <lineage>
        <taxon>Eukaryota</taxon>
        <taxon>Fungi</taxon>
        <taxon>Dikarya</taxon>
        <taxon>Ascomycota</taxon>
        <taxon>Pezizomycotina</taxon>
        <taxon>Sordariomycetes</taxon>
        <taxon>Hypocreomycetidae</taxon>
        <taxon>Hypocreales</taxon>
        <taxon>Stachybotryaceae</taxon>
        <taxon>Stachybotrys</taxon>
    </lineage>
</organism>
<evidence type="ECO:0000256" key="1">
    <source>
        <dbReference type="ARBA" id="ARBA00004127"/>
    </source>
</evidence>
<feature type="transmembrane region" description="Helical" evidence="6">
    <location>
        <begin position="41"/>
        <end position="58"/>
    </location>
</feature>
<dbReference type="InterPro" id="IPR018819">
    <property type="entry name" value="Nur1/Mug154"/>
</dbReference>
<dbReference type="HOGENOM" id="CLU_044030_1_0_1"/>
<proteinExistence type="predicted"/>
<evidence type="ECO:0000313" key="7">
    <source>
        <dbReference type="EMBL" id="KEY70982.1"/>
    </source>
</evidence>
<dbReference type="AlphaFoldDB" id="A0A084B0A3"/>
<keyword evidence="3 6" id="KW-1133">Transmembrane helix</keyword>
<keyword evidence="8" id="KW-1185">Reference proteome</keyword>
<dbReference type="PANTHER" id="PTHR28293:SF1">
    <property type="entry name" value="NUCLEAR RIM PROTEIN 1"/>
    <property type="match status" value="1"/>
</dbReference>
<feature type="compositionally biased region" description="Low complexity" evidence="5">
    <location>
        <begin position="347"/>
        <end position="368"/>
    </location>
</feature>
<dbReference type="GO" id="GO:0007096">
    <property type="term" value="P:regulation of exit from mitosis"/>
    <property type="evidence" value="ECO:0007669"/>
    <property type="project" value="TreeGrafter"/>
</dbReference>
<feature type="compositionally biased region" description="Polar residues" evidence="5">
    <location>
        <begin position="308"/>
        <end position="325"/>
    </location>
</feature>